<name>A0A6A4K249_APOLU</name>
<comment type="caution">
    <text evidence="3">The sequence shown here is derived from an EMBL/GenBank/DDBJ whole genome shotgun (WGS) entry which is preliminary data.</text>
</comment>
<feature type="chain" id="PRO_5043602083" evidence="2">
    <location>
        <begin position="17"/>
        <end position="247"/>
    </location>
</feature>
<proteinExistence type="predicted"/>
<keyword evidence="2" id="KW-0732">Signal</keyword>
<feature type="compositionally biased region" description="Low complexity" evidence="1">
    <location>
        <begin position="88"/>
        <end position="102"/>
    </location>
</feature>
<organism evidence="3 4">
    <name type="scientific">Apolygus lucorum</name>
    <name type="common">Small green plant bug</name>
    <name type="synonym">Lygocoris lucorum</name>
    <dbReference type="NCBI Taxonomy" id="248454"/>
    <lineage>
        <taxon>Eukaryota</taxon>
        <taxon>Metazoa</taxon>
        <taxon>Ecdysozoa</taxon>
        <taxon>Arthropoda</taxon>
        <taxon>Hexapoda</taxon>
        <taxon>Insecta</taxon>
        <taxon>Pterygota</taxon>
        <taxon>Neoptera</taxon>
        <taxon>Paraneoptera</taxon>
        <taxon>Hemiptera</taxon>
        <taxon>Heteroptera</taxon>
        <taxon>Panheteroptera</taxon>
        <taxon>Cimicomorpha</taxon>
        <taxon>Miridae</taxon>
        <taxon>Mirini</taxon>
        <taxon>Apolygus</taxon>
    </lineage>
</organism>
<evidence type="ECO:0000256" key="1">
    <source>
        <dbReference type="SAM" id="MobiDB-lite"/>
    </source>
</evidence>
<dbReference type="EMBL" id="WIXP02000004">
    <property type="protein sequence ID" value="KAF6212121.1"/>
    <property type="molecule type" value="Genomic_DNA"/>
</dbReference>
<dbReference type="AlphaFoldDB" id="A0A6A4K249"/>
<dbReference type="PANTHER" id="PTHR10380">
    <property type="entry name" value="CUTICLE PROTEIN"/>
    <property type="match status" value="1"/>
</dbReference>
<evidence type="ECO:0000313" key="4">
    <source>
        <dbReference type="Proteomes" id="UP000466442"/>
    </source>
</evidence>
<feature type="signal peptide" evidence="2">
    <location>
        <begin position="1"/>
        <end position="16"/>
    </location>
</feature>
<reference evidence="3" key="1">
    <citation type="journal article" date="2021" name="Mol. Ecol. Resour.">
        <title>Apolygus lucorum genome provides insights into omnivorousness and mesophyll feeding.</title>
        <authorList>
            <person name="Liu Y."/>
            <person name="Liu H."/>
            <person name="Wang H."/>
            <person name="Huang T."/>
            <person name="Liu B."/>
            <person name="Yang B."/>
            <person name="Yin L."/>
            <person name="Li B."/>
            <person name="Zhang Y."/>
            <person name="Zhang S."/>
            <person name="Jiang F."/>
            <person name="Zhang X."/>
            <person name="Ren Y."/>
            <person name="Wang B."/>
            <person name="Wang S."/>
            <person name="Lu Y."/>
            <person name="Wu K."/>
            <person name="Fan W."/>
            <person name="Wang G."/>
        </authorList>
    </citation>
    <scope>NUCLEOTIDE SEQUENCE</scope>
    <source>
        <strain evidence="3">12Hb</strain>
    </source>
</reference>
<dbReference type="PANTHER" id="PTHR10380:SF173">
    <property type="entry name" value="CUTICULAR PROTEIN 47EF, ISOFORM C-RELATED"/>
    <property type="match status" value="1"/>
</dbReference>
<dbReference type="InterPro" id="IPR031311">
    <property type="entry name" value="CHIT_BIND_RR_consensus"/>
</dbReference>
<dbReference type="Proteomes" id="UP000466442">
    <property type="component" value="Unassembled WGS sequence"/>
</dbReference>
<sequence>MNFGFLLLLCTSGALGAGLRRPRQGTSSGSGSTGGSPFEQIGQFQSVTQNFQNPDPQGFIQNPQGQIPNTNQIQGFIPGSSQGGSSTGGSQQQQQQQQQGSTFFNRNPPQQTYFVNRNPPNPNEPIPIISYENVQPGDGTYRYSYETGDGIKKEETGEQRVSGEPPEAGTAARGSYSYTDLDGNQIALSYTADENGFRPSGSHLPTPPPIPKDIMAALEESAQAEAAQNNGVISPAYHYFFTNFRRI</sequence>
<feature type="region of interest" description="Disordered" evidence="1">
    <location>
        <begin position="17"/>
        <end position="177"/>
    </location>
</feature>
<gene>
    <name evidence="3" type="ORF">GE061_012642</name>
</gene>
<dbReference type="Pfam" id="PF00379">
    <property type="entry name" value="Chitin_bind_4"/>
    <property type="match status" value="1"/>
</dbReference>
<dbReference type="PRINTS" id="PR00947">
    <property type="entry name" value="CUTICLE"/>
</dbReference>
<dbReference type="OrthoDB" id="6436213at2759"/>
<dbReference type="GO" id="GO:0008010">
    <property type="term" value="F:structural constituent of chitin-based larval cuticle"/>
    <property type="evidence" value="ECO:0007669"/>
    <property type="project" value="TreeGrafter"/>
</dbReference>
<dbReference type="InterPro" id="IPR050468">
    <property type="entry name" value="Cuticle_Struct_Prot"/>
</dbReference>
<evidence type="ECO:0000313" key="3">
    <source>
        <dbReference type="EMBL" id="KAF6212121.1"/>
    </source>
</evidence>
<accession>A0A6A4K249</accession>
<feature type="compositionally biased region" description="Polar residues" evidence="1">
    <location>
        <begin position="103"/>
        <end position="115"/>
    </location>
</feature>
<feature type="compositionally biased region" description="Basic and acidic residues" evidence="1">
    <location>
        <begin position="149"/>
        <end position="158"/>
    </location>
</feature>
<keyword evidence="4" id="KW-1185">Reference proteome</keyword>
<evidence type="ECO:0000256" key="2">
    <source>
        <dbReference type="SAM" id="SignalP"/>
    </source>
</evidence>
<dbReference type="PROSITE" id="PS51155">
    <property type="entry name" value="CHIT_BIND_RR_2"/>
    <property type="match status" value="1"/>
</dbReference>
<dbReference type="PROSITE" id="PS00233">
    <property type="entry name" value="CHIT_BIND_RR_1"/>
    <property type="match status" value="1"/>
</dbReference>
<protein>
    <submittedName>
        <fullName evidence="3">Uncharacterized protein</fullName>
    </submittedName>
</protein>
<dbReference type="InterPro" id="IPR000618">
    <property type="entry name" value="Insect_cuticle"/>
</dbReference>
<feature type="region of interest" description="Disordered" evidence="1">
    <location>
        <begin position="193"/>
        <end position="212"/>
    </location>
</feature>
<dbReference type="GO" id="GO:0062129">
    <property type="term" value="C:chitin-based extracellular matrix"/>
    <property type="evidence" value="ECO:0007669"/>
    <property type="project" value="TreeGrafter"/>
</dbReference>
<feature type="compositionally biased region" description="Polar residues" evidence="1">
    <location>
        <begin position="42"/>
        <end position="74"/>
    </location>
</feature>